<reference evidence="1 2" key="1">
    <citation type="journal article" date="2009" name="Nat. Genet.">
        <title>Comparative genomic and phylogeographic analysis of Mycobacterium leprae.</title>
        <authorList>
            <person name="Monot M."/>
            <person name="Honore N."/>
            <person name="Garnier T."/>
            <person name="Zidane N."/>
            <person name="Sherafi D."/>
            <person name="Paniz-Mondolfi A."/>
            <person name="Matsuoka M."/>
            <person name="Taylor G.M."/>
            <person name="Donoghue H.D."/>
            <person name="Bouwman A."/>
            <person name="Mays S."/>
            <person name="Watson C."/>
            <person name="Lockwood D."/>
            <person name="Khamispour A."/>
            <person name="Dowlati Y."/>
            <person name="Jianping S."/>
            <person name="Rea T.H."/>
            <person name="Vera-Cabrera L."/>
            <person name="Stefani M.M."/>
            <person name="Banu S."/>
            <person name="Macdonald M."/>
            <person name="Sapkota B.R."/>
            <person name="Spencer J.S."/>
            <person name="Thomas J."/>
            <person name="Harshman K."/>
            <person name="Singh P."/>
            <person name="Busso P."/>
            <person name="Gattiker A."/>
            <person name="Rougemont J."/>
            <person name="Brennan P.J."/>
            <person name="Cole S.T."/>
        </authorList>
    </citation>
    <scope>NUCLEOTIDE SEQUENCE [LARGE SCALE GENOMIC DNA]</scope>
    <source>
        <strain evidence="2">Br4923</strain>
    </source>
</reference>
<gene>
    <name evidence="1" type="ordered locus">MLBr01148</name>
</gene>
<name>A0A0H3MV25_MYCLB</name>
<evidence type="ECO:0000313" key="2">
    <source>
        <dbReference type="Proteomes" id="UP000006900"/>
    </source>
</evidence>
<dbReference type="Gene3D" id="3.30.720.110">
    <property type="match status" value="1"/>
</dbReference>
<organism evidence="1 2">
    <name type="scientific">Mycobacterium leprae (strain Br4923)</name>
    <dbReference type="NCBI Taxonomy" id="561304"/>
    <lineage>
        <taxon>Bacteria</taxon>
        <taxon>Bacillati</taxon>
        <taxon>Actinomycetota</taxon>
        <taxon>Actinomycetes</taxon>
        <taxon>Mycobacteriales</taxon>
        <taxon>Mycobacteriaceae</taxon>
        <taxon>Mycobacterium</taxon>
    </lineage>
</organism>
<dbReference type="Proteomes" id="UP000006900">
    <property type="component" value="Chromosome"/>
</dbReference>
<dbReference type="AlphaFoldDB" id="A0A0H3MV25"/>
<dbReference type="HOGENOM" id="CLU_3101112_0_0_11"/>
<protein>
    <submittedName>
        <fullName evidence="1">Doubtful CDS</fullName>
    </submittedName>
</protein>
<sequence length="51" mass="5726">MRDEKQPFEANTAGNVMTVRVNDVGTQFERTVVAGVRVLESSTDHVYGERE</sequence>
<dbReference type="KEGG" id="mlb:MLBr01148"/>
<evidence type="ECO:0000313" key="1">
    <source>
        <dbReference type="EMBL" id="CAR71243.1"/>
    </source>
</evidence>
<accession>A0A0H3MV25</accession>
<dbReference type="EMBL" id="FM211192">
    <property type="protein sequence ID" value="CAR71243.1"/>
    <property type="molecule type" value="Genomic_DNA"/>
</dbReference>
<proteinExistence type="predicted"/>